<gene>
    <name evidence="1" type="ORF">FHS30_003366</name>
</gene>
<comment type="caution">
    <text evidence="1">The sequence shown here is derived from an EMBL/GenBank/DDBJ whole genome shotgun (WGS) entry which is preliminary data.</text>
</comment>
<dbReference type="GO" id="GO:0004519">
    <property type="term" value="F:endonuclease activity"/>
    <property type="evidence" value="ECO:0007669"/>
    <property type="project" value="UniProtKB-KW"/>
</dbReference>
<organism evidence="1 2">
    <name type="scientific">Simiduia aestuariiviva</name>
    <dbReference type="NCBI Taxonomy" id="1510459"/>
    <lineage>
        <taxon>Bacteria</taxon>
        <taxon>Pseudomonadati</taxon>
        <taxon>Pseudomonadota</taxon>
        <taxon>Gammaproteobacteria</taxon>
        <taxon>Cellvibrionales</taxon>
        <taxon>Cellvibrionaceae</taxon>
        <taxon>Simiduia</taxon>
    </lineage>
</organism>
<dbReference type="Pfam" id="PF05973">
    <property type="entry name" value="Gp49"/>
    <property type="match status" value="1"/>
</dbReference>
<keyword evidence="1" id="KW-0255">Endonuclease</keyword>
<dbReference type="AlphaFoldDB" id="A0A839UUP1"/>
<keyword evidence="1" id="KW-0378">Hydrolase</keyword>
<dbReference type="EMBL" id="JACHXZ010000006">
    <property type="protein sequence ID" value="MBB3170149.1"/>
    <property type="molecule type" value="Genomic_DNA"/>
</dbReference>
<name>A0A839UUP1_9GAMM</name>
<reference evidence="1 2" key="1">
    <citation type="submission" date="2020-08" db="EMBL/GenBank/DDBJ databases">
        <title>Genomic Encyclopedia of Type Strains, Phase III (KMG-III): the genomes of soil and plant-associated and newly described type strains.</title>
        <authorList>
            <person name="Whitman W."/>
        </authorList>
    </citation>
    <scope>NUCLEOTIDE SEQUENCE [LARGE SCALE GENOMIC DNA]</scope>
    <source>
        <strain evidence="1 2">CECT 8571</strain>
    </source>
</reference>
<proteinExistence type="predicted"/>
<sequence>MYLSDIVPAGKAREWRLLVESDCEGESDLADSLSQLKGGELSGWLKLFELAAEVGPTALPASNRHEVDKDRKIWEFIKGNYRVLYFYDEGKLIVCSHIFRKKSQKTPESEKKKVCRLRDRYFEAKEEDKLIFVE</sequence>
<evidence type="ECO:0000313" key="1">
    <source>
        <dbReference type="EMBL" id="MBB3170149.1"/>
    </source>
</evidence>
<evidence type="ECO:0000313" key="2">
    <source>
        <dbReference type="Proteomes" id="UP000559987"/>
    </source>
</evidence>
<keyword evidence="2" id="KW-1185">Reference proteome</keyword>
<dbReference type="Proteomes" id="UP000559987">
    <property type="component" value="Unassembled WGS sequence"/>
</dbReference>
<protein>
    <submittedName>
        <fullName evidence="1">mRNA-degrading endonuclease RelE of RelBE toxin-antitoxin system</fullName>
    </submittedName>
</protein>
<keyword evidence="1" id="KW-0540">Nuclease</keyword>
<dbReference type="RefSeq" id="WP_183911649.1">
    <property type="nucleotide sequence ID" value="NZ_JACHXZ010000006.1"/>
</dbReference>
<dbReference type="InterPro" id="IPR009241">
    <property type="entry name" value="HigB-like"/>
</dbReference>
<accession>A0A839UUP1</accession>